<evidence type="ECO:0000313" key="6">
    <source>
        <dbReference type="Proteomes" id="UP000092462"/>
    </source>
</evidence>
<dbReference type="PANTHER" id="PTHR10252">
    <property type="entry name" value="HISTONE-LIKE TRANSCRIPTION FACTOR CCAAT-RELATED"/>
    <property type="match status" value="1"/>
</dbReference>
<feature type="compositionally biased region" description="Polar residues" evidence="3">
    <location>
        <begin position="50"/>
        <end position="59"/>
    </location>
</feature>
<dbReference type="InterPro" id="IPR003958">
    <property type="entry name" value="CBFA_NFYB_domain"/>
</dbReference>
<protein>
    <recommendedName>
        <fullName evidence="4">Transcription factor CBF/NF-Y/archaeal histone domain-containing protein</fullName>
    </recommendedName>
</protein>
<comment type="subcellular location">
    <subcellularLocation>
        <location evidence="1">Nucleus</location>
    </subcellularLocation>
</comment>
<feature type="compositionally biased region" description="Basic and acidic residues" evidence="3">
    <location>
        <begin position="40"/>
        <end position="49"/>
    </location>
</feature>
<keyword evidence="2" id="KW-0539">Nucleus</keyword>
<proteinExistence type="predicted"/>
<sequence length="141" mass="15749">MESGEIEKTEPCLVYQDYNDIDELEYPELYLGEEYLGGEPEQKSNEKNSNEASGESSQGRKLRLPVSKIKNMMKLDPDAGKISLEALVLATKATEMFVDALAKEAFTQTVAAKKKTLRKTDVEVAITQIDALFFLEGCFKT</sequence>
<dbReference type="Gene3D" id="1.10.20.10">
    <property type="entry name" value="Histone, subunit A"/>
    <property type="match status" value="1"/>
</dbReference>
<organism evidence="5 6">
    <name type="scientific">Phlebotomus papatasi</name>
    <name type="common">Sandfly</name>
    <dbReference type="NCBI Taxonomy" id="29031"/>
    <lineage>
        <taxon>Eukaryota</taxon>
        <taxon>Metazoa</taxon>
        <taxon>Ecdysozoa</taxon>
        <taxon>Arthropoda</taxon>
        <taxon>Hexapoda</taxon>
        <taxon>Insecta</taxon>
        <taxon>Pterygota</taxon>
        <taxon>Neoptera</taxon>
        <taxon>Endopterygota</taxon>
        <taxon>Diptera</taxon>
        <taxon>Nematocera</taxon>
        <taxon>Psychodoidea</taxon>
        <taxon>Psychodidae</taxon>
        <taxon>Phlebotomus</taxon>
        <taxon>Phlebotomus</taxon>
    </lineage>
</organism>
<dbReference type="EnsemblMetazoa" id="PPAI004701-RA">
    <property type="protein sequence ID" value="PPAI004701-PA"/>
    <property type="gene ID" value="PPAI004701"/>
</dbReference>
<feature type="domain" description="Transcription factor CBF/NF-Y/archaeal histone" evidence="4">
    <location>
        <begin position="63"/>
        <end position="126"/>
    </location>
</feature>
<dbReference type="CDD" id="cd22929">
    <property type="entry name" value="HFD_POLE4-like"/>
    <property type="match status" value="1"/>
</dbReference>
<dbReference type="GO" id="GO:0006261">
    <property type="term" value="P:DNA-templated DNA replication"/>
    <property type="evidence" value="ECO:0007669"/>
    <property type="project" value="TreeGrafter"/>
</dbReference>
<name>A0A1B0DAJ6_PHLPP</name>
<dbReference type="PANTHER" id="PTHR10252:SF79">
    <property type="entry name" value="DNA POLYMERASE EPSILON SUBUNIT 4"/>
    <property type="match status" value="1"/>
</dbReference>
<dbReference type="InterPro" id="IPR009072">
    <property type="entry name" value="Histone-fold"/>
</dbReference>
<dbReference type="AlphaFoldDB" id="A0A1B0DAJ6"/>
<reference evidence="5" key="1">
    <citation type="submission" date="2022-08" db="UniProtKB">
        <authorList>
            <consortium name="EnsemblMetazoa"/>
        </authorList>
    </citation>
    <scope>IDENTIFICATION</scope>
    <source>
        <strain evidence="5">Israel</strain>
    </source>
</reference>
<dbReference type="SUPFAM" id="SSF47113">
    <property type="entry name" value="Histone-fold"/>
    <property type="match status" value="1"/>
</dbReference>
<evidence type="ECO:0000313" key="5">
    <source>
        <dbReference type="EnsemblMetazoa" id="PPAI004701-PA"/>
    </source>
</evidence>
<feature type="region of interest" description="Disordered" evidence="3">
    <location>
        <begin position="35"/>
        <end position="62"/>
    </location>
</feature>
<evidence type="ECO:0000256" key="1">
    <source>
        <dbReference type="ARBA" id="ARBA00004123"/>
    </source>
</evidence>
<dbReference type="InterPro" id="IPR050568">
    <property type="entry name" value="Transcr_DNA_Rep_Reg"/>
</dbReference>
<keyword evidence="6" id="KW-1185">Reference proteome</keyword>
<dbReference type="EMBL" id="AJVK01029144">
    <property type="status" value="NOT_ANNOTATED_CDS"/>
    <property type="molecule type" value="Genomic_DNA"/>
</dbReference>
<dbReference type="GO" id="GO:0008622">
    <property type="term" value="C:epsilon DNA polymerase complex"/>
    <property type="evidence" value="ECO:0007669"/>
    <property type="project" value="TreeGrafter"/>
</dbReference>
<evidence type="ECO:0000256" key="2">
    <source>
        <dbReference type="ARBA" id="ARBA00023242"/>
    </source>
</evidence>
<dbReference type="Proteomes" id="UP000092462">
    <property type="component" value="Unassembled WGS sequence"/>
</dbReference>
<dbReference type="VEuPathDB" id="VectorBase:PPAI004701"/>
<evidence type="ECO:0000259" key="4">
    <source>
        <dbReference type="Pfam" id="PF00808"/>
    </source>
</evidence>
<dbReference type="Pfam" id="PF00808">
    <property type="entry name" value="CBFD_NFYB_HMF"/>
    <property type="match status" value="1"/>
</dbReference>
<dbReference type="VEuPathDB" id="VectorBase:PPAPM1_010106"/>
<evidence type="ECO:0000256" key="3">
    <source>
        <dbReference type="SAM" id="MobiDB-lite"/>
    </source>
</evidence>
<accession>A0A1B0DAJ6</accession>
<dbReference type="GO" id="GO:0046982">
    <property type="term" value="F:protein heterodimerization activity"/>
    <property type="evidence" value="ECO:0007669"/>
    <property type="project" value="InterPro"/>
</dbReference>